<dbReference type="EC" id="1.17.7.3" evidence="7"/>
<keyword evidence="2 7" id="KW-0479">Metal-binding</keyword>
<keyword evidence="6 7" id="KW-0414">Isoprene biosynthesis</keyword>
<dbReference type="Proteomes" id="UP000593591">
    <property type="component" value="Chromosome"/>
</dbReference>
<dbReference type="GO" id="GO:0141197">
    <property type="term" value="F:4-hydroxy-3-methylbut-2-enyl-diphosphate synthase activity (flavodoxin)"/>
    <property type="evidence" value="ECO:0007669"/>
    <property type="project" value="UniProtKB-EC"/>
</dbReference>
<comment type="pathway">
    <text evidence="7">Isoprenoid biosynthesis; isopentenyl diphosphate biosynthesis via DXP pathway; isopentenyl diphosphate from 1-deoxy-D-xylulose 5-phosphate: step 5/6.</text>
</comment>
<dbReference type="Gene3D" id="3.30.413.10">
    <property type="entry name" value="Sulfite Reductase Hemoprotein, domain 1"/>
    <property type="match status" value="1"/>
</dbReference>
<comment type="function">
    <text evidence="7">Converts 2C-methyl-D-erythritol 2,4-cyclodiphosphate (ME-2,4cPP) into 1-hydroxy-2-methyl-2-(E)-butenyl 4-diphosphate.</text>
</comment>
<reference evidence="11 13" key="1">
    <citation type="submission" date="2018-08" db="EMBL/GenBank/DDBJ databases">
        <title>The first complete genome of Treponema rectale (CHPAT), a commensal spirochete of the bovine rectum.</title>
        <authorList>
            <person name="Staton G.J."/>
            <person name="Clegg S.R."/>
            <person name="Carter S.D."/>
            <person name="Radford A.D."/>
            <person name="Darby A."/>
            <person name="Hall N."/>
            <person name="Birtles R.J."/>
            <person name="Evans N.J."/>
        </authorList>
    </citation>
    <scope>NUCLEOTIDE SEQUENCE [LARGE SCALE GENOMIC DNA]</scope>
    <source>
        <strain evidence="11 13">CHPA</strain>
    </source>
</reference>
<feature type="domain" description="IspG C-terminal" evidence="9">
    <location>
        <begin position="278"/>
        <end position="364"/>
    </location>
</feature>
<dbReference type="UniPathway" id="UPA00056">
    <property type="reaction ID" value="UER00096"/>
</dbReference>
<dbReference type="RefSeq" id="WP_184651860.1">
    <property type="nucleotide sequence ID" value="NZ_JACHFR010000001.1"/>
</dbReference>
<evidence type="ECO:0000313" key="13">
    <source>
        <dbReference type="Proteomes" id="UP000593591"/>
    </source>
</evidence>
<accession>A0A840SG79</accession>
<dbReference type="KEGG" id="trc:DYE49_05135"/>
<feature type="binding site" evidence="7">
    <location>
        <position position="284"/>
    </location>
    <ligand>
        <name>[4Fe-4S] cluster</name>
        <dbReference type="ChEBI" id="CHEBI:49883"/>
    </ligand>
</feature>
<dbReference type="InterPro" id="IPR045854">
    <property type="entry name" value="NO2/SO3_Rdtase_4Fe4S_sf"/>
</dbReference>
<dbReference type="GO" id="GO:0019288">
    <property type="term" value="P:isopentenyl diphosphate biosynthetic process, methylerythritol 4-phosphate pathway"/>
    <property type="evidence" value="ECO:0007669"/>
    <property type="project" value="UniProtKB-UniRule"/>
</dbReference>
<name>A0A840SG79_9SPIR</name>
<feature type="binding site" evidence="7">
    <location>
        <position position="316"/>
    </location>
    <ligand>
        <name>[4Fe-4S] cluster</name>
        <dbReference type="ChEBI" id="CHEBI:49883"/>
    </ligand>
</feature>
<organism evidence="10 12">
    <name type="scientific">Treponema rectale</name>
    <dbReference type="NCBI Taxonomy" id="744512"/>
    <lineage>
        <taxon>Bacteria</taxon>
        <taxon>Pseudomonadati</taxon>
        <taxon>Spirochaetota</taxon>
        <taxon>Spirochaetia</taxon>
        <taxon>Spirochaetales</taxon>
        <taxon>Treponemataceae</taxon>
        <taxon>Treponema</taxon>
    </lineage>
</organism>
<dbReference type="PANTHER" id="PTHR30454:SF0">
    <property type="entry name" value="4-HYDROXY-3-METHYLBUT-2-EN-1-YL DIPHOSPHATE SYNTHASE (FERREDOXIN), CHLOROPLASTIC"/>
    <property type="match status" value="1"/>
</dbReference>
<evidence type="ECO:0000256" key="3">
    <source>
        <dbReference type="ARBA" id="ARBA00023002"/>
    </source>
</evidence>
<dbReference type="SUPFAM" id="SSF51717">
    <property type="entry name" value="Dihydropteroate synthetase-like"/>
    <property type="match status" value="1"/>
</dbReference>
<evidence type="ECO:0000313" key="12">
    <source>
        <dbReference type="Proteomes" id="UP000578697"/>
    </source>
</evidence>
<gene>
    <name evidence="7" type="primary">ispG</name>
    <name evidence="11" type="ORF">DYE49_05135</name>
    <name evidence="10" type="ORF">HNP77_000785</name>
</gene>
<sequence length="366" mass="39467">MSMYKIPRTVKIGGFNGIREILVGGNNPVTIQTMWKDGITDVCDRPEKLDSILKQINTLKSLGCDIIRFAVPDMESARSLCLIQSKTDVPLVADIHFDYKLALACLEGPVAAIRINPGNIGSFDRVKVVVDGCRDKSVAIRIGVNSGSLPKDLEVQVEAGTLSRSEALARTALRECEAFEKLKFDNYVVSMKASSVEETVDANRAFAALSDTPLHVGVTEAGPLITGIVKSTLAFSTLLKDGIGSTIRVSLSSSPENEVITGREILHECGFRKGGVTLVSCPRCGRIGFDVHSFVERWQAELLSMKKNVTIAVMGCVVNGPGEGKHADLGIAGGGDKCIIFKKGKIVRTIDSKDADNVFRQELESL</sequence>
<feature type="domain" description="IspG TIM-barrel" evidence="8">
    <location>
        <begin position="18"/>
        <end position="262"/>
    </location>
</feature>
<reference evidence="10 12" key="2">
    <citation type="submission" date="2020-08" db="EMBL/GenBank/DDBJ databases">
        <title>Genomic Encyclopedia of Type Strains, Phase IV (KMG-IV): sequencing the most valuable type-strain genomes for metagenomic binning, comparative biology and taxonomic classification.</title>
        <authorList>
            <person name="Goeker M."/>
        </authorList>
    </citation>
    <scope>NUCLEOTIDE SEQUENCE [LARGE SCALE GENOMIC DNA]</scope>
    <source>
        <strain evidence="10 12">DSM 103679</strain>
    </source>
</reference>
<evidence type="ECO:0000313" key="10">
    <source>
        <dbReference type="EMBL" id="MBB5218441.1"/>
    </source>
</evidence>
<evidence type="ECO:0000256" key="6">
    <source>
        <dbReference type="ARBA" id="ARBA00023229"/>
    </source>
</evidence>
<dbReference type="GO" id="GO:0051539">
    <property type="term" value="F:4 iron, 4 sulfur cluster binding"/>
    <property type="evidence" value="ECO:0007669"/>
    <property type="project" value="UniProtKB-UniRule"/>
</dbReference>
<keyword evidence="12" id="KW-1185">Reference proteome</keyword>
<keyword evidence="4 7" id="KW-0408">Iron</keyword>
<dbReference type="GO" id="GO:0016114">
    <property type="term" value="P:terpenoid biosynthetic process"/>
    <property type="evidence" value="ECO:0007669"/>
    <property type="project" value="InterPro"/>
</dbReference>
<keyword evidence="5 7" id="KW-0411">Iron-sulfur</keyword>
<dbReference type="Pfam" id="PF04551">
    <property type="entry name" value="GcpE"/>
    <property type="match status" value="1"/>
</dbReference>
<dbReference type="InterPro" id="IPR016425">
    <property type="entry name" value="IspG_bac"/>
</dbReference>
<dbReference type="EMBL" id="JACHFR010000001">
    <property type="protein sequence ID" value="MBB5218441.1"/>
    <property type="molecule type" value="Genomic_DNA"/>
</dbReference>
<dbReference type="PANTHER" id="PTHR30454">
    <property type="entry name" value="4-HYDROXY-3-METHYLBUT-2-EN-1-YL DIPHOSPHATE SYNTHASE"/>
    <property type="match status" value="1"/>
</dbReference>
<dbReference type="Proteomes" id="UP000578697">
    <property type="component" value="Unassembled WGS sequence"/>
</dbReference>
<evidence type="ECO:0000256" key="5">
    <source>
        <dbReference type="ARBA" id="ARBA00023014"/>
    </source>
</evidence>
<dbReference type="Gene3D" id="3.20.20.20">
    <property type="entry name" value="Dihydropteroate synthase-like"/>
    <property type="match status" value="1"/>
</dbReference>
<protein>
    <recommendedName>
        <fullName evidence="7">4-hydroxy-3-methylbut-2-en-1-yl diphosphate synthase (flavodoxin)</fullName>
        <ecNumber evidence="7">1.17.7.3</ecNumber>
    </recommendedName>
    <alternativeName>
        <fullName evidence="7">1-hydroxy-2-methyl-2-(E)-butenyl 4-diphosphate synthase</fullName>
    </alternativeName>
</protein>
<evidence type="ECO:0000256" key="2">
    <source>
        <dbReference type="ARBA" id="ARBA00022723"/>
    </source>
</evidence>
<dbReference type="HAMAP" id="MF_00159">
    <property type="entry name" value="IspG"/>
    <property type="match status" value="1"/>
</dbReference>
<dbReference type="GO" id="GO:0005506">
    <property type="term" value="F:iron ion binding"/>
    <property type="evidence" value="ECO:0007669"/>
    <property type="project" value="InterPro"/>
</dbReference>
<dbReference type="EMBL" id="CP031517">
    <property type="protein sequence ID" value="QOS39869.1"/>
    <property type="molecule type" value="Genomic_DNA"/>
</dbReference>
<evidence type="ECO:0000259" key="8">
    <source>
        <dbReference type="Pfam" id="PF04551"/>
    </source>
</evidence>
<evidence type="ECO:0000259" key="9">
    <source>
        <dbReference type="Pfam" id="PF26540"/>
    </source>
</evidence>
<comment type="cofactor">
    <cofactor evidence="7">
        <name>[4Fe-4S] cluster</name>
        <dbReference type="ChEBI" id="CHEBI:49883"/>
    </cofactor>
    <text evidence="7">Binds 1 [4Fe-4S] cluster.</text>
</comment>
<dbReference type="InterPro" id="IPR004588">
    <property type="entry name" value="IspG_bac-typ"/>
</dbReference>
<feature type="binding site" evidence="7">
    <location>
        <position position="281"/>
    </location>
    <ligand>
        <name>[4Fe-4S] cluster</name>
        <dbReference type="ChEBI" id="CHEBI:49883"/>
    </ligand>
</feature>
<dbReference type="InterPro" id="IPR058578">
    <property type="entry name" value="IspG_TIM"/>
</dbReference>
<evidence type="ECO:0000313" key="11">
    <source>
        <dbReference type="EMBL" id="QOS39869.1"/>
    </source>
</evidence>
<dbReference type="SUPFAM" id="SSF56014">
    <property type="entry name" value="Nitrite and sulphite reductase 4Fe-4S domain-like"/>
    <property type="match status" value="1"/>
</dbReference>
<dbReference type="PIRSF" id="PIRSF004640">
    <property type="entry name" value="IspG"/>
    <property type="match status" value="1"/>
</dbReference>
<feature type="binding site" evidence="7">
    <location>
        <position position="323"/>
    </location>
    <ligand>
        <name>[4Fe-4S] cluster</name>
        <dbReference type="ChEBI" id="CHEBI:49883"/>
    </ligand>
</feature>
<dbReference type="AlphaFoldDB" id="A0A840SG79"/>
<dbReference type="GO" id="GO:0046429">
    <property type="term" value="F:4-hydroxy-3-methylbut-2-en-1-yl diphosphate synthase activity (ferredoxin)"/>
    <property type="evidence" value="ECO:0007669"/>
    <property type="project" value="UniProtKB-UniRule"/>
</dbReference>
<dbReference type="Pfam" id="PF26540">
    <property type="entry name" value="GcpE_C"/>
    <property type="match status" value="1"/>
</dbReference>
<dbReference type="NCBIfam" id="NF001540">
    <property type="entry name" value="PRK00366.1"/>
    <property type="match status" value="1"/>
</dbReference>
<comment type="catalytic activity">
    <reaction evidence="7">
        <text>(2E)-4-hydroxy-3-methylbut-2-enyl diphosphate + oxidized [flavodoxin] + H2O + 2 H(+) = 2-C-methyl-D-erythritol 2,4-cyclic diphosphate + reduced [flavodoxin]</text>
        <dbReference type="Rhea" id="RHEA:43604"/>
        <dbReference type="Rhea" id="RHEA-COMP:10622"/>
        <dbReference type="Rhea" id="RHEA-COMP:10623"/>
        <dbReference type="ChEBI" id="CHEBI:15377"/>
        <dbReference type="ChEBI" id="CHEBI:15378"/>
        <dbReference type="ChEBI" id="CHEBI:57618"/>
        <dbReference type="ChEBI" id="CHEBI:58210"/>
        <dbReference type="ChEBI" id="CHEBI:58483"/>
        <dbReference type="ChEBI" id="CHEBI:128753"/>
        <dbReference type="EC" id="1.17.7.3"/>
    </reaction>
</comment>
<dbReference type="InterPro" id="IPR011005">
    <property type="entry name" value="Dihydropteroate_synth-like_sf"/>
</dbReference>
<evidence type="ECO:0000256" key="7">
    <source>
        <dbReference type="HAMAP-Rule" id="MF_00159"/>
    </source>
</evidence>
<keyword evidence="3 7" id="KW-0560">Oxidoreductase</keyword>
<keyword evidence="1 7" id="KW-0004">4Fe-4S</keyword>
<evidence type="ECO:0000256" key="4">
    <source>
        <dbReference type="ARBA" id="ARBA00023004"/>
    </source>
</evidence>
<comment type="similarity">
    <text evidence="7">Belongs to the IspG family.</text>
</comment>
<dbReference type="NCBIfam" id="TIGR00612">
    <property type="entry name" value="ispG_gcpE"/>
    <property type="match status" value="1"/>
</dbReference>
<proteinExistence type="inferred from homology"/>
<evidence type="ECO:0000256" key="1">
    <source>
        <dbReference type="ARBA" id="ARBA00022485"/>
    </source>
</evidence>
<dbReference type="InterPro" id="IPR058579">
    <property type="entry name" value="IspG_C"/>
</dbReference>